<evidence type="ECO:0000313" key="5">
    <source>
        <dbReference type="Proteomes" id="UP000526501"/>
    </source>
</evidence>
<dbReference type="GO" id="GO:0016757">
    <property type="term" value="F:glycosyltransferase activity"/>
    <property type="evidence" value="ECO:0007669"/>
    <property type="project" value="UniProtKB-KW"/>
</dbReference>
<dbReference type="EMBL" id="JACHVC010000007">
    <property type="protein sequence ID" value="MBC2605857.1"/>
    <property type="molecule type" value="Genomic_DNA"/>
</dbReference>
<name>A0A7X1E9J9_9BACT</name>
<keyword evidence="4" id="KW-0328">Glycosyltransferase</keyword>
<keyword evidence="2" id="KW-0315">Glutamine amidotransferase</keyword>
<proteinExistence type="predicted"/>
<dbReference type="InterPro" id="IPR017932">
    <property type="entry name" value="GATase_2_dom"/>
</dbReference>
<dbReference type="Gene3D" id="3.40.50.2020">
    <property type="match status" value="1"/>
</dbReference>
<dbReference type="PANTHER" id="PTHR11907">
    <property type="entry name" value="AMIDOPHOSPHORIBOSYLTRANSFERASE"/>
    <property type="match status" value="1"/>
</dbReference>
<dbReference type="SUPFAM" id="SSF53271">
    <property type="entry name" value="PRTase-like"/>
    <property type="match status" value="1"/>
</dbReference>
<evidence type="ECO:0000259" key="3">
    <source>
        <dbReference type="PROSITE" id="PS51278"/>
    </source>
</evidence>
<evidence type="ECO:0000313" key="4">
    <source>
        <dbReference type="EMBL" id="MBC2605857.1"/>
    </source>
</evidence>
<evidence type="ECO:0000256" key="1">
    <source>
        <dbReference type="ARBA" id="ARBA00022679"/>
    </source>
</evidence>
<dbReference type="PROSITE" id="PS51278">
    <property type="entry name" value="GATASE_TYPE_2"/>
    <property type="match status" value="1"/>
</dbReference>
<gene>
    <name evidence="4" type="ORF">H5P27_07355</name>
</gene>
<comment type="caution">
    <text evidence="4">The sequence shown here is derived from an EMBL/GenBank/DDBJ whole genome shotgun (WGS) entry which is preliminary data.</text>
</comment>
<feature type="domain" description="Glutamine amidotransferase type-2" evidence="3">
    <location>
        <begin position="9"/>
        <end position="303"/>
    </location>
</feature>
<organism evidence="4 5">
    <name type="scientific">Pelagicoccus albus</name>
    <dbReference type="NCBI Taxonomy" id="415222"/>
    <lineage>
        <taxon>Bacteria</taxon>
        <taxon>Pseudomonadati</taxon>
        <taxon>Verrucomicrobiota</taxon>
        <taxon>Opitutia</taxon>
        <taxon>Puniceicoccales</taxon>
        <taxon>Pelagicoccaceae</taxon>
        <taxon>Pelagicoccus</taxon>
    </lineage>
</organism>
<dbReference type="SUPFAM" id="SSF56235">
    <property type="entry name" value="N-terminal nucleophile aminohydrolases (Ntn hydrolases)"/>
    <property type="match status" value="1"/>
</dbReference>
<keyword evidence="5" id="KW-1185">Reference proteome</keyword>
<dbReference type="RefSeq" id="WP_185659746.1">
    <property type="nucleotide sequence ID" value="NZ_CAWPOO010000007.1"/>
</dbReference>
<sequence length="638" mass="72391">MSDPIKHECGIAQVRLKKPLEYYQEKYGTPLWGFYKLFLLMEKQRNRGQDGAGVAAVKFDMPAGEPYMFRERSVKSNALDRIFKDTLKQYQKLIRNGEVLPDYVPSIKRKFDFAAELYMGHLRYGTSGGYSLSVCHPFFRRSSWPTKNLILAGNFNMTNTAELNESLIAIGQHPIFATDTQALLEKVGFHLDEAHDNLYRYLRDEGHTNDEIARRILTGIDLPKVFRKSAESWDGGYALIGGIGNGDSFILRDPLGIRPAHYFEDDEVFAAASERAPLMTIFDKSLEDIHEVPPGHIIVVTKGGEVTKSVFREPEPEPKQCSFERIYFSRGNDADIYKERKALGAGLCEQIMDGIDRDLENTVISFVPNTSEVAYFGVLAELRLIRRQEVKTQILEAAEKGELDAAKLDELVMKNWPRGEKIAHKDQKLRTFISTENSRNEMASHVYDVTYGIIKDNDNLVCVDDSIVRGTTLRKSVLKILGSLNPKKIIIASTAPQIRYPDCYGIDMSELGKFIAFEAAIELLKEKGKKDVIGEVYRKCLEAEKGEAPNTVNYVQEIYAQFTDDEISAKIAQLVYPYDTSWKGELQVIYQTVENLHKALDGHDGDWYFTGNYPTPGGFQVVNRAFINYYEKAKGRSY</sequence>
<evidence type="ECO:0000256" key="2">
    <source>
        <dbReference type="ARBA" id="ARBA00022962"/>
    </source>
</evidence>
<dbReference type="AlphaFoldDB" id="A0A7X1E9J9"/>
<dbReference type="InterPro" id="IPR029057">
    <property type="entry name" value="PRTase-like"/>
</dbReference>
<reference evidence="4 5" key="1">
    <citation type="submission" date="2020-07" db="EMBL/GenBank/DDBJ databases">
        <authorList>
            <person name="Feng X."/>
        </authorList>
    </citation>
    <scope>NUCLEOTIDE SEQUENCE [LARGE SCALE GENOMIC DNA]</scope>
    <source>
        <strain evidence="4 5">JCM23202</strain>
    </source>
</reference>
<dbReference type="Proteomes" id="UP000526501">
    <property type="component" value="Unassembled WGS sequence"/>
</dbReference>
<dbReference type="InterPro" id="IPR029055">
    <property type="entry name" value="Ntn_hydrolases_N"/>
</dbReference>
<dbReference type="Gene3D" id="3.60.20.10">
    <property type="entry name" value="Glutamine Phosphoribosylpyrophosphate, subunit 1, domain 1"/>
    <property type="match status" value="1"/>
</dbReference>
<accession>A0A7X1E9J9</accession>
<keyword evidence="1 4" id="KW-0808">Transferase</keyword>
<protein>
    <submittedName>
        <fullName evidence="4">Amidophosphoribosyltransferase</fullName>
    </submittedName>
</protein>